<evidence type="ECO:0000313" key="2">
    <source>
        <dbReference type="EMBL" id="SHJ97359.1"/>
    </source>
</evidence>
<feature type="transmembrane region" description="Helical" evidence="1">
    <location>
        <begin position="12"/>
        <end position="32"/>
    </location>
</feature>
<evidence type="ECO:0000313" key="3">
    <source>
        <dbReference type="Proteomes" id="UP000184016"/>
    </source>
</evidence>
<evidence type="ECO:0000256" key="1">
    <source>
        <dbReference type="SAM" id="Phobius"/>
    </source>
</evidence>
<evidence type="ECO:0008006" key="4">
    <source>
        <dbReference type="Google" id="ProtNLM"/>
    </source>
</evidence>
<dbReference type="Pfam" id="PF02681">
    <property type="entry name" value="DUF212"/>
    <property type="match status" value="1"/>
</dbReference>
<reference evidence="3" key="1">
    <citation type="submission" date="2016-11" db="EMBL/GenBank/DDBJ databases">
        <authorList>
            <person name="Varghese N."/>
            <person name="Submissions S."/>
        </authorList>
    </citation>
    <scope>NUCLEOTIDE SEQUENCE [LARGE SCALE GENOMIC DNA]</scope>
    <source>
        <strain evidence="3">USBA-503</strain>
    </source>
</reference>
<dbReference type="OrthoDB" id="9792681at2"/>
<dbReference type="InterPro" id="IPR003832">
    <property type="entry name" value="DUF212"/>
</dbReference>
<proteinExistence type="predicted"/>
<keyword evidence="1" id="KW-0472">Membrane</keyword>
<name>A0A1M6NNR7_9BACL</name>
<accession>A0A1M6NNR7</accession>
<protein>
    <recommendedName>
        <fullName evidence="4">Divergent PAP2 family protein</fullName>
    </recommendedName>
</protein>
<organism evidence="2 3">
    <name type="scientific">Alicyclobacillus tolerans</name>
    <dbReference type="NCBI Taxonomy" id="90970"/>
    <lineage>
        <taxon>Bacteria</taxon>
        <taxon>Bacillati</taxon>
        <taxon>Bacillota</taxon>
        <taxon>Bacilli</taxon>
        <taxon>Bacillales</taxon>
        <taxon>Alicyclobacillaceae</taxon>
        <taxon>Alicyclobacillus</taxon>
    </lineage>
</organism>
<dbReference type="AlphaFoldDB" id="A0A1M6NNR7"/>
<keyword evidence="1" id="KW-1133">Transmembrane helix</keyword>
<dbReference type="InterPro" id="IPR036938">
    <property type="entry name" value="PAP2/HPO_sf"/>
</dbReference>
<sequence length="167" mass="18277">MIHHDLVSFLEGLWRNAPLMAALVGICVGQILKIPIHYFRTRQWELHKIIDAGGMPSSHAAGVMALTTALAYVVGPQSPIFATSVVFTAIVMYDAGGIRRHAGEHAVLLNRIAMELSLNSESDNSSSSVEQEGERLKEILGHEPQEVILGAVIGLLIGIVFGKWWIW</sequence>
<feature type="transmembrane region" description="Helical" evidence="1">
    <location>
        <begin position="80"/>
        <end position="98"/>
    </location>
</feature>
<dbReference type="RefSeq" id="WP_072873453.1">
    <property type="nucleotide sequence ID" value="NZ_FRAF01000006.1"/>
</dbReference>
<dbReference type="SUPFAM" id="SSF48317">
    <property type="entry name" value="Acid phosphatase/Vanadium-dependent haloperoxidase"/>
    <property type="match status" value="1"/>
</dbReference>
<dbReference type="EMBL" id="FRAF01000006">
    <property type="protein sequence ID" value="SHJ97359.1"/>
    <property type="molecule type" value="Genomic_DNA"/>
</dbReference>
<dbReference type="PANTHER" id="PTHR31446:SF29">
    <property type="entry name" value="ACID PHOSPHATASE_VANADIUM-DEPENDENT HALOPEROXIDASE-RELATED PROTEIN"/>
    <property type="match status" value="1"/>
</dbReference>
<keyword evidence="3" id="KW-1185">Reference proteome</keyword>
<dbReference type="PANTHER" id="PTHR31446">
    <property type="entry name" value="ACID PHOSPHATASE/VANADIUM-DEPENDENT HALOPEROXIDASE-RELATED PROTEIN"/>
    <property type="match status" value="1"/>
</dbReference>
<gene>
    <name evidence="2" type="ORF">SAMN05443507_106111</name>
</gene>
<dbReference type="STRING" id="1830138.SAMN05443507_106111"/>
<feature type="transmembrane region" description="Helical" evidence="1">
    <location>
        <begin position="147"/>
        <end position="166"/>
    </location>
</feature>
<keyword evidence="1" id="KW-0812">Transmembrane</keyword>
<dbReference type="Proteomes" id="UP000184016">
    <property type="component" value="Unassembled WGS sequence"/>
</dbReference>